<accession>A0ABV9U502</accession>
<evidence type="ECO:0000313" key="1">
    <source>
        <dbReference type="EMBL" id="MFC4910916.1"/>
    </source>
</evidence>
<reference evidence="2" key="1">
    <citation type="journal article" date="2019" name="Int. J. Syst. Evol. Microbiol.">
        <title>The Global Catalogue of Microorganisms (GCM) 10K type strain sequencing project: providing services to taxonomists for standard genome sequencing and annotation.</title>
        <authorList>
            <consortium name="The Broad Institute Genomics Platform"/>
            <consortium name="The Broad Institute Genome Sequencing Center for Infectious Disease"/>
            <person name="Wu L."/>
            <person name="Ma J."/>
        </authorList>
    </citation>
    <scope>NUCLEOTIDE SEQUENCE [LARGE SCALE GENOMIC DNA]</scope>
    <source>
        <strain evidence="2">KLKA75</strain>
    </source>
</reference>
<proteinExistence type="predicted"/>
<organism evidence="1 2">
    <name type="scientific">Actinomadura gamaensis</name>
    <dbReference type="NCBI Taxonomy" id="1763541"/>
    <lineage>
        <taxon>Bacteria</taxon>
        <taxon>Bacillati</taxon>
        <taxon>Actinomycetota</taxon>
        <taxon>Actinomycetes</taxon>
        <taxon>Streptosporangiales</taxon>
        <taxon>Thermomonosporaceae</taxon>
        <taxon>Actinomadura</taxon>
    </lineage>
</organism>
<comment type="caution">
    <text evidence="1">The sequence shown here is derived from an EMBL/GenBank/DDBJ whole genome shotgun (WGS) entry which is preliminary data.</text>
</comment>
<sequence>MIEIRTDADARPARLDGGHHPAQTIAIADGIAEAVRLLNYATDPGKHGLRYPAEVYSVLGSLTSALGMLPQALTQISQFIGHGVADRRITENPHYGSHGGDAHAAHTEMHDAITAAIGRLGTALTSLQTAHSALSGLEAAEPPRRRTSLN</sequence>
<gene>
    <name evidence="1" type="ORF">ACFPCY_26635</name>
</gene>
<dbReference type="EMBL" id="JBHSIT010000008">
    <property type="protein sequence ID" value="MFC4910916.1"/>
    <property type="molecule type" value="Genomic_DNA"/>
</dbReference>
<keyword evidence="2" id="KW-1185">Reference proteome</keyword>
<dbReference type="Proteomes" id="UP001595872">
    <property type="component" value="Unassembled WGS sequence"/>
</dbReference>
<protein>
    <submittedName>
        <fullName evidence="1">Uncharacterized protein</fullName>
    </submittedName>
</protein>
<evidence type="ECO:0000313" key="2">
    <source>
        <dbReference type="Proteomes" id="UP001595872"/>
    </source>
</evidence>
<dbReference type="RefSeq" id="WP_378259569.1">
    <property type="nucleotide sequence ID" value="NZ_JBHSIT010000008.1"/>
</dbReference>
<name>A0ABV9U502_9ACTN</name>